<dbReference type="EMBL" id="CP045529">
    <property type="protein sequence ID" value="QFU96865.1"/>
    <property type="molecule type" value="Genomic_DNA"/>
</dbReference>
<feature type="region of interest" description="Disordered" evidence="2">
    <location>
        <begin position="1"/>
        <end position="35"/>
    </location>
</feature>
<dbReference type="InterPro" id="IPR005531">
    <property type="entry name" value="Asp23"/>
</dbReference>
<dbReference type="PANTHER" id="PTHR34297:SF3">
    <property type="entry name" value="ALKALINE SHOCK PROTEIN 23"/>
    <property type="match status" value="1"/>
</dbReference>
<protein>
    <submittedName>
        <fullName evidence="3">Alkaline shock protein 23</fullName>
    </submittedName>
</protein>
<evidence type="ECO:0000313" key="4">
    <source>
        <dbReference type="Proteomes" id="UP000326702"/>
    </source>
</evidence>
<accession>A0A5P9Q8X1</accession>
<dbReference type="KEGG" id="lxl:KDY119_00355"/>
<reference evidence="3 4" key="1">
    <citation type="submission" date="2019-10" db="EMBL/GenBank/DDBJ databases">
        <title>Genome sequence of Luteimicrobium xylanilyticum HY-24.</title>
        <authorList>
            <person name="Kim D.Y."/>
            <person name="Park H.-Y."/>
        </authorList>
    </citation>
    <scope>NUCLEOTIDE SEQUENCE [LARGE SCALE GENOMIC DNA]</scope>
    <source>
        <strain evidence="3 4">HY-24</strain>
    </source>
</reference>
<evidence type="ECO:0000313" key="3">
    <source>
        <dbReference type="EMBL" id="QFU96865.1"/>
    </source>
</evidence>
<gene>
    <name evidence="3" type="ORF">KDY119_00355</name>
</gene>
<dbReference type="Pfam" id="PF03780">
    <property type="entry name" value="Asp23"/>
    <property type="match status" value="1"/>
</dbReference>
<feature type="compositionally biased region" description="Basic and acidic residues" evidence="2">
    <location>
        <begin position="1"/>
        <end position="16"/>
    </location>
</feature>
<keyword evidence="4" id="KW-1185">Reference proteome</keyword>
<dbReference type="Proteomes" id="UP000326702">
    <property type="component" value="Chromosome"/>
</dbReference>
<proteinExistence type="inferred from homology"/>
<comment type="similarity">
    <text evidence="1">Belongs to the asp23 family.</text>
</comment>
<dbReference type="RefSeq" id="WP_036954499.1">
    <property type="nucleotide sequence ID" value="NZ_BAABIH010000013.1"/>
</dbReference>
<name>A0A5P9Q8X1_9MICO</name>
<dbReference type="AlphaFoldDB" id="A0A5P9Q8X1"/>
<evidence type="ECO:0000256" key="1">
    <source>
        <dbReference type="ARBA" id="ARBA00005721"/>
    </source>
</evidence>
<organism evidence="3 4">
    <name type="scientific">Luteimicrobium xylanilyticum</name>
    <dbReference type="NCBI Taxonomy" id="1133546"/>
    <lineage>
        <taxon>Bacteria</taxon>
        <taxon>Bacillati</taxon>
        <taxon>Actinomycetota</taxon>
        <taxon>Actinomycetes</taxon>
        <taxon>Micrococcales</taxon>
        <taxon>Luteimicrobium</taxon>
    </lineage>
</organism>
<sequence>MAQNDTDQKSTAREETASGAGRGSDSALTGDRGSTTIADGVVSKIAGIAARDVTGVYSLGGGAARAFGSIRERIPGGSTNYSQGVGVEVGQKEAAVDLEIVAEYGVAIADVAEAVRRNVASSIERMTGLKVTEVNIAVSDVHLPDEDDDEPDDEPRVK</sequence>
<dbReference type="PANTHER" id="PTHR34297">
    <property type="entry name" value="HYPOTHETICAL CYTOSOLIC PROTEIN-RELATED"/>
    <property type="match status" value="1"/>
</dbReference>
<dbReference type="OrthoDB" id="9808942at2"/>
<evidence type="ECO:0000256" key="2">
    <source>
        <dbReference type="SAM" id="MobiDB-lite"/>
    </source>
</evidence>